<dbReference type="InterPro" id="IPR010131">
    <property type="entry name" value="MdtP/NodT-like"/>
</dbReference>
<evidence type="ECO:0000256" key="1">
    <source>
        <dbReference type="ARBA" id="ARBA00007613"/>
    </source>
</evidence>
<evidence type="ECO:0000313" key="4">
    <source>
        <dbReference type="EMBL" id="GCC52746.1"/>
    </source>
</evidence>
<keyword evidence="2" id="KW-0732">Signal</keyword>
<dbReference type="PROSITE" id="PS51257">
    <property type="entry name" value="PROKAR_LIPOPROTEIN"/>
    <property type="match status" value="1"/>
</dbReference>
<dbReference type="AlphaFoldDB" id="A0A401UCY1"/>
<comment type="caution">
    <text evidence="4">The sequence shown here is derived from an EMBL/GenBank/DDBJ whole genome shotgun (WGS) entry which is preliminary data.</text>
</comment>
<keyword evidence="2" id="KW-0812">Transmembrane</keyword>
<keyword evidence="2" id="KW-0449">Lipoprotein</keyword>
<dbReference type="Gene3D" id="2.20.200.10">
    <property type="entry name" value="Outer membrane efflux proteins (OEP)"/>
    <property type="match status" value="1"/>
</dbReference>
<keyword evidence="2" id="KW-1134">Transmembrane beta strand</keyword>
<accession>A0A401UCY1</accession>
<feature type="signal peptide" evidence="2">
    <location>
        <begin position="1"/>
        <end position="26"/>
    </location>
</feature>
<dbReference type="Pfam" id="PF02321">
    <property type="entry name" value="OEP"/>
    <property type="match status" value="2"/>
</dbReference>
<name>A0A401UCY1_9BACT</name>
<feature type="chain" id="PRO_5018810015" evidence="2">
    <location>
        <begin position="27"/>
        <end position="476"/>
    </location>
</feature>
<dbReference type="GO" id="GO:0005886">
    <property type="term" value="C:plasma membrane"/>
    <property type="evidence" value="ECO:0007669"/>
    <property type="project" value="UniProtKB-SubCell"/>
</dbReference>
<dbReference type="GO" id="GO:0015562">
    <property type="term" value="F:efflux transmembrane transporter activity"/>
    <property type="evidence" value="ECO:0007669"/>
    <property type="project" value="InterPro"/>
</dbReference>
<comment type="similarity">
    <text evidence="1 2">Belongs to the outer membrane factor (OMF) (TC 1.B.17) family.</text>
</comment>
<evidence type="ECO:0000313" key="5">
    <source>
        <dbReference type="Proteomes" id="UP000288227"/>
    </source>
</evidence>
<keyword evidence="2" id="KW-0472">Membrane</keyword>
<dbReference type="PANTHER" id="PTHR30203">
    <property type="entry name" value="OUTER MEMBRANE CATION EFFLUX PROTEIN"/>
    <property type="match status" value="1"/>
</dbReference>
<proteinExistence type="inferred from homology"/>
<reference evidence="4 5" key="1">
    <citation type="submission" date="2018-11" db="EMBL/GenBank/DDBJ databases">
        <title>Chryseotalea sanarue gen. nov., sp., nov., a member of the family Cytophagaceae, isolated from a brackish lake in Hamamatsu Japan.</title>
        <authorList>
            <person name="Maejima Y."/>
            <person name="Iino T."/>
            <person name="Muraguchi Y."/>
            <person name="Fukuda K."/>
            <person name="Ohkuma M."/>
            <person name="Moriuchi R."/>
            <person name="Dohra H."/>
            <person name="Kimbara K."/>
            <person name="Shintani M."/>
        </authorList>
    </citation>
    <scope>NUCLEOTIDE SEQUENCE [LARGE SCALE GENOMIC DNA]</scope>
    <source>
        <strain evidence="4 5">Ys</strain>
    </source>
</reference>
<dbReference type="PANTHER" id="PTHR30203:SF30">
    <property type="entry name" value="OUTER MEMBRANE PROTEIN-RELATED"/>
    <property type="match status" value="1"/>
</dbReference>
<dbReference type="Gene3D" id="1.20.1600.10">
    <property type="entry name" value="Outer membrane efflux proteins (OEP)"/>
    <property type="match status" value="1"/>
</dbReference>
<evidence type="ECO:0000256" key="3">
    <source>
        <dbReference type="SAM" id="Coils"/>
    </source>
</evidence>
<dbReference type="InterPro" id="IPR003423">
    <property type="entry name" value="OMP_efflux"/>
</dbReference>
<keyword evidence="5" id="KW-1185">Reference proteome</keyword>
<dbReference type="OrthoDB" id="9770517at2"/>
<sequence length="476" mass="53389">MKNSLIDKVLCLLLLSFVLMSCSALKSTDKVESRRLPNRFYNSTDTSNVASINWRTYFDDPHLIALIDTALKNNQELNIFLQELQMRKNEIRARKGEYLPFVNGVAGAGVDKAGRYTRMGAVESQLSVKPGVPFPDPVQDYLLGAQATWEVDIWKKLRNAKKAAVMSYLSSVEGRNLMVTQLIAEIADAYYEIMAMDNLLEITSKSIEIQSSALSVVRQQKDAARVTQLAVNRFEAQLLNTQNLQNEIKQQLVETENRIRFLTGSFEAPVIRNSVSYLRIEVDSISSGIPSALLSNRPDIRQAEYELEASKLNVKIARANFYPSFGIRAGVGFQSFNTAYLISPEAIMYNLAGDLVAPLINRNAIKAAYSTANARQIQAAYTYEQVILNAYLDVLNQLSKIENYRNSFDMKNKEATILSGSVTIANNLFNSARADYGEVLLTQREALESRMELIEIKNKQLSAKVNIYRALGGGWR</sequence>
<comment type="subcellular location">
    <subcellularLocation>
        <location evidence="2">Cell membrane</location>
        <topology evidence="2">Lipid-anchor</topology>
    </subcellularLocation>
</comment>
<keyword evidence="3" id="KW-0175">Coiled coil</keyword>
<dbReference type="Proteomes" id="UP000288227">
    <property type="component" value="Unassembled WGS sequence"/>
</dbReference>
<dbReference type="SUPFAM" id="SSF56954">
    <property type="entry name" value="Outer membrane efflux proteins (OEP)"/>
    <property type="match status" value="1"/>
</dbReference>
<keyword evidence="2" id="KW-0564">Palmitate</keyword>
<gene>
    <name evidence="4" type="ORF">SanaruYs_29840</name>
</gene>
<organism evidence="4 5">
    <name type="scientific">Chryseotalea sanaruensis</name>
    <dbReference type="NCBI Taxonomy" id="2482724"/>
    <lineage>
        <taxon>Bacteria</taxon>
        <taxon>Pseudomonadati</taxon>
        <taxon>Bacteroidota</taxon>
        <taxon>Cytophagia</taxon>
        <taxon>Cytophagales</taxon>
        <taxon>Chryseotaleaceae</taxon>
        <taxon>Chryseotalea</taxon>
    </lineage>
</organism>
<protein>
    <submittedName>
        <fullName evidence="4">TolC family protein</fullName>
    </submittedName>
</protein>
<feature type="coiled-coil region" evidence="3">
    <location>
        <begin position="231"/>
        <end position="258"/>
    </location>
</feature>
<dbReference type="NCBIfam" id="TIGR01845">
    <property type="entry name" value="outer_NodT"/>
    <property type="match status" value="1"/>
</dbReference>
<dbReference type="RefSeq" id="WP_127123395.1">
    <property type="nucleotide sequence ID" value="NZ_BHXQ01000005.1"/>
</dbReference>
<dbReference type="EMBL" id="BHXQ01000005">
    <property type="protein sequence ID" value="GCC52746.1"/>
    <property type="molecule type" value="Genomic_DNA"/>
</dbReference>
<evidence type="ECO:0000256" key="2">
    <source>
        <dbReference type="RuleBase" id="RU362097"/>
    </source>
</evidence>